<dbReference type="EMBL" id="PDLK01000002">
    <property type="protein sequence ID" value="PHH03868.1"/>
    <property type="molecule type" value="Genomic_DNA"/>
</dbReference>
<proteinExistence type="predicted"/>
<accession>A0A855EHA0</accession>
<evidence type="ECO:0000313" key="4">
    <source>
        <dbReference type="Proteomes" id="UP000222768"/>
    </source>
</evidence>
<protein>
    <submittedName>
        <fullName evidence="2">Small membrane protein YniD</fullName>
    </submittedName>
</protein>
<sequence>MPTKRFSKKYWKMVIVLITLCAALLILRWAAILWG</sequence>
<dbReference type="Proteomes" id="UP001357437">
    <property type="component" value="Unassembled WGS sequence"/>
</dbReference>
<dbReference type="AlphaFoldDB" id="A0A855EHA0"/>
<reference evidence="3" key="1">
    <citation type="submission" date="2017-09" db="EMBL/GenBank/DDBJ databases">
        <title>FDA dAtabase for Regulatory Grade micrObial Sequences (FDA-ARGOS): Supporting development and validation of Infectious Disease Dx tests.</title>
        <authorList>
            <person name="Minogue T."/>
            <person name="Wolcott M."/>
            <person name="Wasieloski L."/>
            <person name="Aguilar W."/>
            <person name="Moore D."/>
            <person name="Tallon L.J."/>
            <person name="Sadzewicz L."/>
            <person name="Ott S."/>
            <person name="Zhao X."/>
            <person name="Nagaraj S."/>
            <person name="Vavikolanu K."/>
            <person name="Aluvathingal J."/>
            <person name="Nadendla S."/>
            <person name="Sichtig H."/>
        </authorList>
    </citation>
    <scope>NUCLEOTIDE SEQUENCE</scope>
    <source>
        <strain evidence="3">FDAARGOS_404</strain>
    </source>
</reference>
<dbReference type="GeneID" id="70359621"/>
<dbReference type="Proteomes" id="UP000222768">
    <property type="component" value="Unassembled WGS sequence"/>
</dbReference>
<dbReference type="EMBL" id="JAYMCU010000005">
    <property type="protein sequence ID" value="MEC3935427.1"/>
    <property type="molecule type" value="Genomic_DNA"/>
</dbReference>
<organism evidence="3 4">
    <name type="scientific">Leclercia adecarboxylata</name>
    <dbReference type="NCBI Taxonomy" id="83655"/>
    <lineage>
        <taxon>Bacteria</taxon>
        <taxon>Pseudomonadati</taxon>
        <taxon>Pseudomonadota</taxon>
        <taxon>Gammaproteobacteria</taxon>
        <taxon>Enterobacterales</taxon>
        <taxon>Enterobacteriaceae</taxon>
        <taxon>Leclercia</taxon>
    </lineage>
</organism>
<dbReference type="Proteomes" id="UP001149314">
    <property type="component" value="Unassembled WGS sequence"/>
</dbReference>
<reference evidence="2 5" key="4">
    <citation type="submission" date="2024-01" db="EMBL/GenBank/DDBJ databases">
        <title>Comparative Genomics of Leclercia adecarboxylata Strains Isolated from Several Sources.</title>
        <authorList>
            <person name="Yescas-Zazueta V."/>
            <person name="Balbuena-Alonso M.G."/>
            <person name="Valencia D."/>
            <person name="Mendez-Pfeiffer P.A."/>
            <person name="Ballesteros-Monrreal M.G."/>
            <person name="Rocha-Gracia R.D.C."/>
            <person name="Barrios-Villa E."/>
        </authorList>
    </citation>
    <scope>NUCLEOTIDE SEQUENCE [LARGE SCALE GENOMIC DNA]</scope>
    <source>
        <strain evidence="2 5">33MEM</strain>
    </source>
</reference>
<dbReference type="RefSeq" id="WP_098946236.1">
    <property type="nucleotide sequence ID" value="NZ_CBCXZU010000008.1"/>
</dbReference>
<name>A0A855EHA0_9ENTR</name>
<dbReference type="NCBIfam" id="NF041491">
    <property type="entry name" value="membrane_YniD"/>
    <property type="match status" value="1"/>
</dbReference>
<evidence type="ECO:0000313" key="2">
    <source>
        <dbReference type="EMBL" id="MEC3935427.1"/>
    </source>
</evidence>
<keyword evidence="5" id="KW-1185">Reference proteome</keyword>
<evidence type="ECO:0000313" key="3">
    <source>
        <dbReference type="EMBL" id="PHH03868.1"/>
    </source>
</evidence>
<comment type="caution">
    <text evidence="3">The sequence shown here is derived from an EMBL/GenBank/DDBJ whole genome shotgun (WGS) entry which is preliminary data.</text>
</comment>
<reference evidence="1" key="3">
    <citation type="journal article" date="2023" name="Genes Genomics">
        <title>Genomic insights of Leclercia adecarboxylata strains linked to an outbreak in public hospitals in Mexico.</title>
        <authorList>
            <person name="Barrios-Villa E."/>
            <person name="Pacheco-Flores B."/>
            <person name="Lozano-Zarain P."/>
            <person name="Del Campo-Ortega R."/>
            <person name="de Jesus Ascencio-Montiel I."/>
            <person name="Gonzalez-Leon M."/>
            <person name="Camorlinga-Ponce M."/>
            <person name="Gaytan Cervantes F.J."/>
            <person name="Gonzalez Torres C."/>
            <person name="Aguilar E."/>
            <person name="Gonzalez Ibarra J."/>
            <person name="Torres Lopez F.J."/>
            <person name="Rosas-Vargas H."/>
            <person name="Gonzalez-Bonilla C.R."/>
            <person name="Del Carmen Rocha-Gracia R."/>
        </authorList>
    </citation>
    <scope>NUCLEOTIDE SEQUENCE</scope>
    <source>
        <strain evidence="1">Lac40</strain>
    </source>
</reference>
<reference evidence="4" key="2">
    <citation type="submission" date="2017-09" db="EMBL/GenBank/DDBJ databases">
        <title>FDA dAtabase for Regulatory Grade micrObial Sequences (FDA-ARGOS): Supporting development and validation of Infectious Disease Dx tests.</title>
        <authorList>
            <person name="Minogue T."/>
            <person name="Wolcott M."/>
            <person name="Wasieloski L."/>
            <person name="Aguilar W."/>
            <person name="Moore D."/>
            <person name="Tallon L."/>
            <person name="Sadzewicz L."/>
            <person name="Ott S."/>
            <person name="Zhao X."/>
            <person name="Nagaraj S."/>
            <person name="Vavikolanu K."/>
            <person name="Aluvathingal J."/>
            <person name="Nadendla S."/>
            <person name="Sichtig H."/>
        </authorList>
    </citation>
    <scope>NUCLEOTIDE SEQUENCE [LARGE SCALE GENOMIC DNA]</scope>
    <source>
        <strain evidence="4">FDAARGOS_404</strain>
    </source>
</reference>
<dbReference type="EMBL" id="JAOURS010000007">
    <property type="protein sequence ID" value="MDC6638359.1"/>
    <property type="molecule type" value="Genomic_DNA"/>
</dbReference>
<evidence type="ECO:0000313" key="1">
    <source>
        <dbReference type="EMBL" id="MDC6638359.1"/>
    </source>
</evidence>
<evidence type="ECO:0000313" key="5">
    <source>
        <dbReference type="Proteomes" id="UP001357437"/>
    </source>
</evidence>
<gene>
    <name evidence="2" type="primary">yniD</name>
    <name evidence="3" type="ORF">CRX53_07720</name>
    <name evidence="1" type="ORF">OEZ79_08940</name>
    <name evidence="2" type="ORF">VOF76_04505</name>
</gene>
<dbReference type="InterPro" id="IPR048084">
    <property type="entry name" value="YniD-like"/>
</dbReference>